<dbReference type="RefSeq" id="WP_229751784.1">
    <property type="nucleotide sequence ID" value="NZ_BMHQ01000002.1"/>
</dbReference>
<dbReference type="InterPro" id="IPR036866">
    <property type="entry name" value="RibonucZ/Hydroxyglut_hydro"/>
</dbReference>
<dbReference type="SMART" id="SM00849">
    <property type="entry name" value="Lactamase_B"/>
    <property type="match status" value="1"/>
</dbReference>
<feature type="domain" description="Metallo-beta-lactamase" evidence="1">
    <location>
        <begin position="25"/>
        <end position="230"/>
    </location>
</feature>
<evidence type="ECO:0000313" key="2">
    <source>
        <dbReference type="EMBL" id="GGE07161.1"/>
    </source>
</evidence>
<accession>A0A8J2VDA3</accession>
<reference evidence="2" key="2">
    <citation type="submission" date="2020-09" db="EMBL/GenBank/DDBJ databases">
        <authorList>
            <person name="Sun Q."/>
            <person name="Zhou Y."/>
        </authorList>
    </citation>
    <scope>NUCLEOTIDE SEQUENCE</scope>
    <source>
        <strain evidence="2">CGMCC 1.15179</strain>
    </source>
</reference>
<dbReference type="InterPro" id="IPR037482">
    <property type="entry name" value="ST1585_MBL-fold"/>
</dbReference>
<dbReference type="EMBL" id="BMHQ01000002">
    <property type="protein sequence ID" value="GGE07161.1"/>
    <property type="molecule type" value="Genomic_DNA"/>
</dbReference>
<keyword evidence="3" id="KW-1185">Reference proteome</keyword>
<protein>
    <submittedName>
        <fullName evidence="2">MBL fold metallo-hydrolase</fullName>
    </submittedName>
</protein>
<proteinExistence type="predicted"/>
<sequence>MGEETIYSLGGEIYVIDGFDLKKPGRTGVYVMNQEPLTIVETGPSMSVPHILGGLKKLDRAPEEVEYVIVTHIHLDHAGGVGLFLQSCPRAKVVVHPRGARHLADPSRLIQGARMVYGEEFDALFDPVLPVPEDRILVKGEGDKLRITDDRVLTFWDTPGHAAHHISIHDSLTHGYFTGDTAGIRYVHTEEYGFSFYVPSTSPNQFDPDAMKHSIQRYRNEKPDRIYYGHFGMTEQVDEALDEVKAGIDVFMQEAQEALSRGEGESGIERRLVDRYVPMLEEKGLPEDSPAHELLRLDLQVSAMGLALYLNRQKK</sequence>
<dbReference type="InterPro" id="IPR001279">
    <property type="entry name" value="Metallo-B-lactamas"/>
</dbReference>
<organism evidence="2 3">
    <name type="scientific">Marinithermofilum abyssi</name>
    <dbReference type="NCBI Taxonomy" id="1571185"/>
    <lineage>
        <taxon>Bacteria</taxon>
        <taxon>Bacillati</taxon>
        <taxon>Bacillota</taxon>
        <taxon>Bacilli</taxon>
        <taxon>Bacillales</taxon>
        <taxon>Thermoactinomycetaceae</taxon>
        <taxon>Marinithermofilum</taxon>
    </lineage>
</organism>
<name>A0A8J2VDA3_9BACL</name>
<dbReference type="PANTHER" id="PTHR42951:SF22">
    <property type="entry name" value="METALLO BETA-LACTAMASE SUPERFAMILY LIPOPROTEIN"/>
    <property type="match status" value="1"/>
</dbReference>
<dbReference type="PANTHER" id="PTHR42951">
    <property type="entry name" value="METALLO-BETA-LACTAMASE DOMAIN-CONTAINING"/>
    <property type="match status" value="1"/>
</dbReference>
<dbReference type="CDD" id="cd07726">
    <property type="entry name" value="ST1585-like_MBL-fold"/>
    <property type="match status" value="1"/>
</dbReference>
<dbReference type="InterPro" id="IPR050855">
    <property type="entry name" value="NDM-1-like"/>
</dbReference>
<dbReference type="SUPFAM" id="SSF56281">
    <property type="entry name" value="Metallo-hydrolase/oxidoreductase"/>
    <property type="match status" value="1"/>
</dbReference>
<evidence type="ECO:0000259" key="1">
    <source>
        <dbReference type="SMART" id="SM00849"/>
    </source>
</evidence>
<dbReference type="Gene3D" id="3.60.15.10">
    <property type="entry name" value="Ribonuclease Z/Hydroxyacylglutathione hydrolase-like"/>
    <property type="match status" value="1"/>
</dbReference>
<dbReference type="Pfam" id="PF00753">
    <property type="entry name" value="Lactamase_B"/>
    <property type="match status" value="1"/>
</dbReference>
<dbReference type="Proteomes" id="UP000625210">
    <property type="component" value="Unassembled WGS sequence"/>
</dbReference>
<evidence type="ECO:0000313" key="3">
    <source>
        <dbReference type="Proteomes" id="UP000625210"/>
    </source>
</evidence>
<dbReference type="AlphaFoldDB" id="A0A8J2VDA3"/>
<comment type="caution">
    <text evidence="2">The sequence shown here is derived from an EMBL/GenBank/DDBJ whole genome shotgun (WGS) entry which is preliminary data.</text>
</comment>
<reference evidence="2" key="1">
    <citation type="journal article" date="2014" name="Int. J. Syst. Evol. Microbiol.">
        <title>Complete genome sequence of Corynebacterium casei LMG S-19264T (=DSM 44701T), isolated from a smear-ripened cheese.</title>
        <authorList>
            <consortium name="US DOE Joint Genome Institute (JGI-PGF)"/>
            <person name="Walter F."/>
            <person name="Albersmeier A."/>
            <person name="Kalinowski J."/>
            <person name="Ruckert C."/>
        </authorList>
    </citation>
    <scope>NUCLEOTIDE SEQUENCE</scope>
    <source>
        <strain evidence="2">CGMCC 1.15179</strain>
    </source>
</reference>
<gene>
    <name evidence="2" type="ORF">GCM10011571_05500</name>
</gene>